<dbReference type="InterPro" id="IPR011989">
    <property type="entry name" value="ARM-like"/>
</dbReference>
<dbReference type="PANTHER" id="PTHR45691:SF9">
    <property type="entry name" value="PROTEIN DIAPHANOUS HOMOLOG 3"/>
    <property type="match status" value="1"/>
</dbReference>
<dbReference type="Pfam" id="PF06371">
    <property type="entry name" value="Drf_GBD"/>
    <property type="match status" value="1"/>
</dbReference>
<evidence type="ECO:0000256" key="3">
    <source>
        <dbReference type="SAM" id="Coils"/>
    </source>
</evidence>
<sequence length="1113" mass="128552">SFNKKVVSLHGCIFCCHVRSTRMEAVCDMFHLLCFQLDRFASIRIPRSKKERPPLPHMKQSHSTDWTSTPMDPEDFAPKPLSEREIIALFEKMMEDMNLNEDKKMPLREKDFNTKKEMVMQYISTASKSGSLKNSRKISPQEFIQDLKSGSTDERLVTCLESLRVSLTSNPVSWVENFGREGLGLLLDVLERLVETRNQDRVVKKSQHKVIQCLRAFMNNKYGLERILGEERSLLLLTKAIDPRQTSMMTDIVKLLSAMCIVGEENILEKILEAVTAAAEERNVDRFSPIVEGLQDNSVQLQVACMQLINALVTSPDDLDFRLHIRNEFMRSGLKEILPQLQYIKNEALDIQLKVFNEHKEEDMIEFSHRLEDIRSELEYPFEVNDVYNMVWNTVKDTSAEGYFLSILQHLLLIRNDYFIRPQYFKLIEECVSQIVLHRSGTDPDFTYRKRLDIDFNVCVDKARLEECEERASELSRKFEKDFVVHQETQALLQKKEERINELETELQAFKSRVKDIVPLEGAGPHHFPPPPPPPLPSNGAIPPPPPPPPPPPLLSSLGAPLGFGGAPPPPPLPGLPGMQWSPPSCALPFGLKPKKEFKPEVTMKRLNWSKIRPQEMTESCFWVKAEEDKYENADMLCKLELTFCCQKREEDDFEEKKSIKKRIKELKVLDPKIAQNLSIFLGSFRVPYEEIKMMILEVDETQLSESMIQNLIKHLPEQEQLNALSKFKNEYNNLSEPEQFGVVMSNVKRLRPRLSAILFKLQFEEQVNNIKPDIMAVSAACEEIKKSKSFSKLLELVLLMGNYMNAGSRNAQTFGYNLSSLCKLKDTKSADQKTTLLHFLVEVCEESYQDVLNFVEDFQHLDKASKVSAENLEKSLKHMERQLQQLEKDLQTFPVPEDKHDKFVAKMSISFGKLSRMHENMEKLYQNVMRYYAIDLKKVSVEEFLTDLNNFRTMFMQAGKENMRRREAEEKQRRAKIAKEKAEKEKLERQQKKKRLLEMKTEVFFYYRILKVSILIVKQGLFDLSSAENQKEQPEKPYSHHSINLNSTRSPVTKEVTYDVETISKVRNKAVGRKEACQGEGSKEKKIDHIGSPSKGEAIPEVEALLARLRAL</sequence>
<dbReference type="AlphaFoldDB" id="A0A8C5TG68"/>
<reference evidence="7" key="2">
    <citation type="submission" date="2025-09" db="UniProtKB">
        <authorList>
            <consortium name="Ensembl"/>
        </authorList>
    </citation>
    <scope>IDENTIFICATION</scope>
</reference>
<dbReference type="Gene3D" id="1.10.238.150">
    <property type="entry name" value="Formin, FH3 diaphanous domain"/>
    <property type="match status" value="1"/>
</dbReference>
<dbReference type="Gene3D" id="1.20.58.2220">
    <property type="entry name" value="Formin, FH2 domain"/>
    <property type="match status" value="1"/>
</dbReference>
<feature type="compositionally biased region" description="Polar residues" evidence="4">
    <location>
        <begin position="61"/>
        <end position="70"/>
    </location>
</feature>
<dbReference type="SMART" id="SM00498">
    <property type="entry name" value="FH2"/>
    <property type="match status" value="1"/>
</dbReference>
<dbReference type="FunFam" id="1.10.238.150:FF:000002">
    <property type="entry name" value="protein diaphanous homolog 2 isoform X2"/>
    <property type="match status" value="1"/>
</dbReference>
<organism evidence="7 8">
    <name type="scientific">Malurus cyaneus samueli</name>
    <dbReference type="NCBI Taxonomy" id="2593467"/>
    <lineage>
        <taxon>Eukaryota</taxon>
        <taxon>Metazoa</taxon>
        <taxon>Chordata</taxon>
        <taxon>Craniata</taxon>
        <taxon>Vertebrata</taxon>
        <taxon>Euteleostomi</taxon>
        <taxon>Archelosauria</taxon>
        <taxon>Archosauria</taxon>
        <taxon>Dinosauria</taxon>
        <taxon>Saurischia</taxon>
        <taxon>Theropoda</taxon>
        <taxon>Coelurosauria</taxon>
        <taxon>Aves</taxon>
        <taxon>Neognathae</taxon>
        <taxon>Neoaves</taxon>
        <taxon>Telluraves</taxon>
        <taxon>Australaves</taxon>
        <taxon>Passeriformes</taxon>
        <taxon>Meliphagoidea</taxon>
        <taxon>Maluridae</taxon>
        <taxon>Malurus</taxon>
    </lineage>
</organism>
<dbReference type="Ensembl" id="ENSMCST00000007357.1">
    <property type="protein sequence ID" value="ENSMCSP00000007184.1"/>
    <property type="gene ID" value="ENSMCSG00000004224.1"/>
</dbReference>
<evidence type="ECO:0000259" key="6">
    <source>
        <dbReference type="PROSITE" id="PS51444"/>
    </source>
</evidence>
<dbReference type="SUPFAM" id="SSF101447">
    <property type="entry name" value="Formin homology 2 domain (FH2 domain)"/>
    <property type="match status" value="1"/>
</dbReference>
<dbReference type="InterPro" id="IPR051412">
    <property type="entry name" value="Formin_Homology_Diaphanous_sf"/>
</dbReference>
<feature type="domain" description="FH2" evidence="6">
    <location>
        <begin position="594"/>
        <end position="982"/>
    </location>
</feature>
<dbReference type="InterPro" id="IPR044933">
    <property type="entry name" value="DIA_GBD_sf"/>
</dbReference>
<accession>A0A8C5TG68</accession>
<feature type="coiled-coil region" evidence="3">
    <location>
        <begin position="486"/>
        <end position="513"/>
    </location>
</feature>
<dbReference type="GO" id="GO:0005884">
    <property type="term" value="C:actin filament"/>
    <property type="evidence" value="ECO:0007669"/>
    <property type="project" value="TreeGrafter"/>
</dbReference>
<dbReference type="InterPro" id="IPR010473">
    <property type="entry name" value="GTPase-bd"/>
</dbReference>
<dbReference type="GO" id="GO:0003779">
    <property type="term" value="F:actin binding"/>
    <property type="evidence" value="ECO:0007669"/>
    <property type="project" value="InterPro"/>
</dbReference>
<dbReference type="InterPro" id="IPR042201">
    <property type="entry name" value="FH2_Formin_sf"/>
</dbReference>
<dbReference type="PROSITE" id="PS51444">
    <property type="entry name" value="FH2"/>
    <property type="match status" value="1"/>
</dbReference>
<evidence type="ECO:0000313" key="7">
    <source>
        <dbReference type="Ensembl" id="ENSMCSP00000007184.1"/>
    </source>
</evidence>
<keyword evidence="2 3" id="KW-0175">Coiled coil</keyword>
<dbReference type="Gene3D" id="1.25.10.10">
    <property type="entry name" value="Leucine-rich Repeat Variant"/>
    <property type="match status" value="1"/>
</dbReference>
<feature type="compositionally biased region" description="Pro residues" evidence="4">
    <location>
        <begin position="527"/>
        <end position="554"/>
    </location>
</feature>
<dbReference type="Pfam" id="PF06367">
    <property type="entry name" value="Drf_FH3"/>
    <property type="match status" value="1"/>
</dbReference>
<dbReference type="GO" id="GO:0031267">
    <property type="term" value="F:small GTPase binding"/>
    <property type="evidence" value="ECO:0007669"/>
    <property type="project" value="InterPro"/>
</dbReference>
<proteinExistence type="inferred from homology"/>
<dbReference type="InterPro" id="IPR016024">
    <property type="entry name" value="ARM-type_fold"/>
</dbReference>
<evidence type="ECO:0000313" key="8">
    <source>
        <dbReference type="Proteomes" id="UP000694560"/>
    </source>
</evidence>
<dbReference type="FunFam" id="1.20.58.630:FF:000001">
    <property type="entry name" value="Diaphanous related formin 1"/>
    <property type="match status" value="1"/>
</dbReference>
<dbReference type="Pfam" id="PF02181">
    <property type="entry name" value="FH2"/>
    <property type="match status" value="1"/>
</dbReference>
<dbReference type="InterPro" id="IPR010472">
    <property type="entry name" value="FH3_dom"/>
</dbReference>
<feature type="region of interest" description="Disordered" evidence="4">
    <location>
        <begin position="1072"/>
        <end position="1096"/>
    </location>
</feature>
<dbReference type="InterPro" id="IPR015425">
    <property type="entry name" value="FH2_Formin"/>
</dbReference>
<dbReference type="PROSITE" id="PS51232">
    <property type="entry name" value="GBD_FH3"/>
    <property type="match status" value="1"/>
</dbReference>
<evidence type="ECO:0000256" key="4">
    <source>
        <dbReference type="SAM" id="MobiDB-lite"/>
    </source>
</evidence>
<feature type="region of interest" description="Disordered" evidence="4">
    <location>
        <begin position="48"/>
        <end position="73"/>
    </location>
</feature>
<name>A0A8C5TG68_9PASS</name>
<dbReference type="SMART" id="SM01140">
    <property type="entry name" value="Drf_GBD"/>
    <property type="match status" value="1"/>
</dbReference>
<dbReference type="GO" id="GO:0030041">
    <property type="term" value="P:actin filament polymerization"/>
    <property type="evidence" value="ECO:0007669"/>
    <property type="project" value="TreeGrafter"/>
</dbReference>
<dbReference type="SUPFAM" id="SSF48371">
    <property type="entry name" value="ARM repeat"/>
    <property type="match status" value="1"/>
</dbReference>
<evidence type="ECO:0000259" key="5">
    <source>
        <dbReference type="PROSITE" id="PS51232"/>
    </source>
</evidence>
<protein>
    <submittedName>
        <fullName evidence="7">Diaphanous related formin 3</fullName>
    </submittedName>
</protein>
<dbReference type="Proteomes" id="UP000694560">
    <property type="component" value="Unplaced"/>
</dbReference>
<evidence type="ECO:0000256" key="1">
    <source>
        <dbReference type="ARBA" id="ARBA00008214"/>
    </source>
</evidence>
<dbReference type="Gene3D" id="1.10.20.40">
    <property type="entry name" value="Formin, diaphanous GTPase-binding domain"/>
    <property type="match status" value="1"/>
</dbReference>
<dbReference type="SMART" id="SM01139">
    <property type="entry name" value="Drf_FH3"/>
    <property type="match status" value="1"/>
</dbReference>
<feature type="coiled-coil region" evidence="3">
    <location>
        <begin position="961"/>
        <end position="1003"/>
    </location>
</feature>
<feature type="region of interest" description="Disordered" evidence="4">
    <location>
        <begin position="520"/>
        <end position="573"/>
    </location>
</feature>
<feature type="compositionally biased region" description="Basic and acidic residues" evidence="4">
    <location>
        <begin position="1073"/>
        <end position="1090"/>
    </location>
</feature>
<evidence type="ECO:0000256" key="2">
    <source>
        <dbReference type="ARBA" id="ARBA00023054"/>
    </source>
</evidence>
<keyword evidence="8" id="KW-1185">Reference proteome</keyword>
<reference evidence="7" key="1">
    <citation type="submission" date="2025-08" db="UniProtKB">
        <authorList>
            <consortium name="Ensembl"/>
        </authorList>
    </citation>
    <scope>IDENTIFICATION</scope>
</reference>
<dbReference type="Gene3D" id="6.10.30.30">
    <property type="match status" value="1"/>
</dbReference>
<feature type="domain" description="GBD/FH3" evidence="5">
    <location>
        <begin position="78"/>
        <end position="443"/>
    </location>
</feature>
<dbReference type="PANTHER" id="PTHR45691">
    <property type="entry name" value="PROTEIN DIAPHANOUS"/>
    <property type="match status" value="1"/>
</dbReference>
<comment type="similarity">
    <text evidence="1">Belongs to the formin homology family. Diaphanous subfamily.</text>
</comment>
<dbReference type="InterPro" id="IPR014768">
    <property type="entry name" value="GBD/FH3_dom"/>
</dbReference>
<dbReference type="OrthoDB" id="1104827at2759"/>
<dbReference type="Gene3D" id="1.20.58.630">
    <property type="match status" value="1"/>
</dbReference>